<keyword evidence="14" id="KW-1185">Reference proteome</keyword>
<protein>
    <recommendedName>
        <fullName evidence="12">Cation efflux protein transmembrane domain-containing protein</fullName>
    </recommendedName>
</protein>
<feature type="transmembrane region" description="Helical" evidence="11">
    <location>
        <begin position="113"/>
        <end position="132"/>
    </location>
</feature>
<feature type="transmembrane region" description="Helical" evidence="11">
    <location>
        <begin position="144"/>
        <end position="163"/>
    </location>
</feature>
<evidence type="ECO:0000259" key="12">
    <source>
        <dbReference type="Pfam" id="PF01545"/>
    </source>
</evidence>
<dbReference type="AlphaFoldDB" id="A0A397VH89"/>
<dbReference type="GO" id="GO:0098771">
    <property type="term" value="P:inorganic ion homeostasis"/>
    <property type="evidence" value="ECO:0007669"/>
    <property type="project" value="UniProtKB-ARBA"/>
</dbReference>
<feature type="transmembrane region" description="Helical" evidence="11">
    <location>
        <begin position="45"/>
        <end position="67"/>
    </location>
</feature>
<dbReference type="InterPro" id="IPR026765">
    <property type="entry name" value="Tmem163"/>
</dbReference>
<dbReference type="OrthoDB" id="2402850at2759"/>
<dbReference type="PANTHER" id="PTHR31937:SF2">
    <property type="entry name" value="TRANSMEMBRANE PROTEIN 163"/>
    <property type="match status" value="1"/>
</dbReference>
<evidence type="ECO:0000256" key="1">
    <source>
        <dbReference type="ARBA" id="ARBA00004146"/>
    </source>
</evidence>
<evidence type="ECO:0000256" key="8">
    <source>
        <dbReference type="ARBA" id="ARBA00023018"/>
    </source>
</evidence>
<proteinExistence type="inferred from homology"/>
<comment type="similarity">
    <text evidence="3">Belongs to the TMEM163 family.</text>
</comment>
<dbReference type="Gene3D" id="1.20.1510.10">
    <property type="entry name" value="Cation efflux protein transmembrane domain"/>
    <property type="match status" value="1"/>
</dbReference>
<dbReference type="EMBL" id="QKWP01000339">
    <property type="protein sequence ID" value="RIB21844.1"/>
    <property type="molecule type" value="Genomic_DNA"/>
</dbReference>
<evidence type="ECO:0000256" key="10">
    <source>
        <dbReference type="ARBA" id="ARBA00023329"/>
    </source>
</evidence>
<dbReference type="PANTHER" id="PTHR31937">
    <property type="entry name" value="TRANSMEMBRANE PROTEIN 163"/>
    <property type="match status" value="1"/>
</dbReference>
<keyword evidence="9 11" id="KW-0472">Membrane</keyword>
<evidence type="ECO:0000256" key="9">
    <source>
        <dbReference type="ARBA" id="ARBA00023136"/>
    </source>
</evidence>
<keyword evidence="8" id="KW-0770">Synapse</keyword>
<comment type="caution">
    <text evidence="13">The sequence shown here is derived from an EMBL/GenBank/DDBJ whole genome shotgun (WGS) entry which is preliminary data.</text>
</comment>
<feature type="transmembrane region" description="Helical" evidence="11">
    <location>
        <begin position="184"/>
        <end position="208"/>
    </location>
</feature>
<dbReference type="SUPFAM" id="SSF161111">
    <property type="entry name" value="Cation efflux protein transmembrane domain-like"/>
    <property type="match status" value="1"/>
</dbReference>
<dbReference type="GO" id="GO:0031901">
    <property type="term" value="C:early endosome membrane"/>
    <property type="evidence" value="ECO:0007669"/>
    <property type="project" value="UniProtKB-SubCell"/>
</dbReference>
<dbReference type="Proteomes" id="UP000266673">
    <property type="component" value="Unassembled WGS sequence"/>
</dbReference>
<keyword evidence="10" id="KW-0968">Cytoplasmic vesicle</keyword>
<organism evidence="13 14">
    <name type="scientific">Gigaspora rosea</name>
    <dbReference type="NCBI Taxonomy" id="44941"/>
    <lineage>
        <taxon>Eukaryota</taxon>
        <taxon>Fungi</taxon>
        <taxon>Fungi incertae sedis</taxon>
        <taxon>Mucoromycota</taxon>
        <taxon>Glomeromycotina</taxon>
        <taxon>Glomeromycetes</taxon>
        <taxon>Diversisporales</taxon>
        <taxon>Gigasporaceae</taxon>
        <taxon>Gigaspora</taxon>
    </lineage>
</organism>
<evidence type="ECO:0000256" key="6">
    <source>
        <dbReference type="ARBA" id="ARBA00022833"/>
    </source>
</evidence>
<dbReference type="Pfam" id="PF01545">
    <property type="entry name" value="Cation_efflux"/>
    <property type="match status" value="1"/>
</dbReference>
<keyword evidence="6" id="KW-0862">Zinc</keyword>
<evidence type="ECO:0000256" key="4">
    <source>
        <dbReference type="ARBA" id="ARBA00022692"/>
    </source>
</evidence>
<evidence type="ECO:0000256" key="11">
    <source>
        <dbReference type="SAM" id="Phobius"/>
    </source>
</evidence>
<feature type="transmembrane region" description="Helical" evidence="11">
    <location>
        <begin position="17"/>
        <end position="39"/>
    </location>
</feature>
<dbReference type="GO" id="GO:0030003">
    <property type="term" value="P:intracellular monoatomic cation homeostasis"/>
    <property type="evidence" value="ECO:0007669"/>
    <property type="project" value="UniProtKB-ARBA"/>
</dbReference>
<keyword evidence="4 11" id="KW-0812">Transmembrane</keyword>
<accession>A0A397VH89</accession>
<dbReference type="GO" id="GO:0008324">
    <property type="term" value="F:monoatomic cation transmembrane transporter activity"/>
    <property type="evidence" value="ECO:0007669"/>
    <property type="project" value="InterPro"/>
</dbReference>
<evidence type="ECO:0000256" key="2">
    <source>
        <dbReference type="ARBA" id="ARBA00004644"/>
    </source>
</evidence>
<keyword evidence="5" id="KW-0967">Endosome</keyword>
<dbReference type="InterPro" id="IPR058533">
    <property type="entry name" value="Cation_efflux_TM"/>
</dbReference>
<sequence length="325" mass="36057">MAPAQFERFPRTRLIKFAIVISVITIISNITEGVLSMIFGQRTRSVSLVIFGIASFVETASSILVLWRFTIELRQRIVKVSVSAISATSNSSASFSSLEKEQKLIDYERKGTLGIGGLFIILAIGTLLHSIITLTQKNHPENTTAGLIISSLSIFIMLIVYTFKRYLAIKLNSSTMLYDSQCSLACIKITAVLFCSSLLYMIWVNLWWTDSAAALIFSIFFAKEGVDMIQRANDENFTGGYIGAVDVDSERQRGNNTSEGCEPDINKEEGRHLRVSINDDEQVEKSAIIGAWWRENGTDIELENMVGKNITNGTETSYPIAIAAH</sequence>
<feature type="domain" description="Cation efflux protein transmembrane" evidence="12">
    <location>
        <begin position="115"/>
        <end position="229"/>
    </location>
</feature>
<gene>
    <name evidence="13" type="ORF">C2G38_2077258</name>
</gene>
<dbReference type="InterPro" id="IPR027469">
    <property type="entry name" value="Cation_efflux_TMD_sf"/>
</dbReference>
<evidence type="ECO:0000256" key="3">
    <source>
        <dbReference type="ARBA" id="ARBA00008731"/>
    </source>
</evidence>
<keyword evidence="7 11" id="KW-1133">Transmembrane helix</keyword>
<evidence type="ECO:0000313" key="13">
    <source>
        <dbReference type="EMBL" id="RIB21844.1"/>
    </source>
</evidence>
<name>A0A397VH89_9GLOM</name>
<reference evidence="13 14" key="1">
    <citation type="submission" date="2018-06" db="EMBL/GenBank/DDBJ databases">
        <title>Comparative genomics reveals the genomic features of Rhizophagus irregularis, R. cerebriforme, R. diaphanum and Gigaspora rosea, and their symbiotic lifestyle signature.</title>
        <authorList>
            <person name="Morin E."/>
            <person name="San Clemente H."/>
            <person name="Chen E.C.H."/>
            <person name="De La Providencia I."/>
            <person name="Hainaut M."/>
            <person name="Kuo A."/>
            <person name="Kohler A."/>
            <person name="Murat C."/>
            <person name="Tang N."/>
            <person name="Roy S."/>
            <person name="Loubradou J."/>
            <person name="Henrissat B."/>
            <person name="Grigoriev I.V."/>
            <person name="Corradi N."/>
            <person name="Roux C."/>
            <person name="Martin F.M."/>
        </authorList>
    </citation>
    <scope>NUCLEOTIDE SEQUENCE [LARGE SCALE GENOMIC DNA]</scope>
    <source>
        <strain evidence="13 14">DAOM 194757</strain>
    </source>
</reference>
<evidence type="ECO:0000313" key="14">
    <source>
        <dbReference type="Proteomes" id="UP000266673"/>
    </source>
</evidence>
<evidence type="ECO:0000256" key="7">
    <source>
        <dbReference type="ARBA" id="ARBA00022989"/>
    </source>
</evidence>
<comment type="subcellular location">
    <subcellularLocation>
        <location evidence="2">Cytoplasmic vesicle</location>
        <location evidence="2">Secretory vesicle</location>
        <location evidence="2">Synaptic vesicle membrane</location>
        <topology evidence="2">Multi-pass membrane protein</topology>
    </subcellularLocation>
    <subcellularLocation>
        <location evidence="1">Early endosome membrane</location>
    </subcellularLocation>
</comment>
<evidence type="ECO:0000256" key="5">
    <source>
        <dbReference type="ARBA" id="ARBA00022753"/>
    </source>
</evidence>